<organism evidence="2 3">
    <name type="scientific">Caerostris extrusa</name>
    <name type="common">Bark spider</name>
    <name type="synonym">Caerostris bankana</name>
    <dbReference type="NCBI Taxonomy" id="172846"/>
    <lineage>
        <taxon>Eukaryota</taxon>
        <taxon>Metazoa</taxon>
        <taxon>Ecdysozoa</taxon>
        <taxon>Arthropoda</taxon>
        <taxon>Chelicerata</taxon>
        <taxon>Arachnida</taxon>
        <taxon>Araneae</taxon>
        <taxon>Araneomorphae</taxon>
        <taxon>Entelegynae</taxon>
        <taxon>Araneoidea</taxon>
        <taxon>Araneidae</taxon>
        <taxon>Caerostris</taxon>
    </lineage>
</organism>
<evidence type="ECO:0000313" key="2">
    <source>
        <dbReference type="EMBL" id="GIX74393.1"/>
    </source>
</evidence>
<keyword evidence="3" id="KW-1185">Reference proteome</keyword>
<feature type="coiled-coil region" evidence="1">
    <location>
        <begin position="328"/>
        <end position="355"/>
    </location>
</feature>
<accession>A0AAV4MPU0</accession>
<dbReference type="EMBL" id="BPLR01020065">
    <property type="protein sequence ID" value="GIX74393.1"/>
    <property type="molecule type" value="Genomic_DNA"/>
</dbReference>
<dbReference type="AlphaFoldDB" id="A0AAV4MPU0"/>
<reference evidence="2 3" key="1">
    <citation type="submission" date="2021-06" db="EMBL/GenBank/DDBJ databases">
        <title>Caerostris extrusa draft genome.</title>
        <authorList>
            <person name="Kono N."/>
            <person name="Arakawa K."/>
        </authorList>
    </citation>
    <scope>NUCLEOTIDE SEQUENCE [LARGE SCALE GENOMIC DNA]</scope>
</reference>
<dbReference type="Proteomes" id="UP001054945">
    <property type="component" value="Unassembled WGS sequence"/>
</dbReference>
<sequence length="421" mass="48490">MCRKKNICRSSGKMAKVFFGYSTVLCPIRGKEYGVFTVEIWRISSMPIRQHEVSRIFNSSVHRECVLKENRPALVITCPLRNDFSVPNRHLNFWDPLLFLGRNSSPNGSRDNRLRDITRERKALMYFFPGCFHRSPFEESYRTRNLHNECRGNIFVKSKSKGIVSYSCRDIVSHIYCRWFILHRCYRRHTPSQNLLANYAAALTFIVINRHPSVWIHRVTSFSSFGHTFLLSSTPTSPPEERGNAISWQSVLLEGPHKSPVPCITTAPSYSFVCPLSVPFDRPHWTVSFANGQWMDTGRPWRALGTSFYNAQPSRSDIAQSVLIDFVILQLKRQKEEYKVQQQQHQQKEKKKEEEAPSSFNFFRSQKALKQWLPVFPANPLFHVAILARFCTKASVATSAVAINPNGGSAEQKHNRFLSLA</sequence>
<name>A0AAV4MPU0_CAEEX</name>
<proteinExistence type="predicted"/>
<gene>
    <name evidence="2" type="ORF">CEXT_453251</name>
</gene>
<evidence type="ECO:0000313" key="3">
    <source>
        <dbReference type="Proteomes" id="UP001054945"/>
    </source>
</evidence>
<evidence type="ECO:0000256" key="1">
    <source>
        <dbReference type="SAM" id="Coils"/>
    </source>
</evidence>
<keyword evidence="1" id="KW-0175">Coiled coil</keyword>
<comment type="caution">
    <text evidence="2">The sequence shown here is derived from an EMBL/GenBank/DDBJ whole genome shotgun (WGS) entry which is preliminary data.</text>
</comment>
<protein>
    <submittedName>
        <fullName evidence="2">Uncharacterized protein</fullName>
    </submittedName>
</protein>